<protein>
    <submittedName>
        <fullName evidence="3">Bgt-2507</fullName>
    </submittedName>
</protein>
<dbReference type="HOGENOM" id="CLU_024590_0_0_1"/>
<evidence type="ECO:0000313" key="2">
    <source>
        <dbReference type="EMBL" id="EPQ63378.1"/>
    </source>
</evidence>
<feature type="compositionally biased region" description="Basic residues" evidence="1">
    <location>
        <begin position="547"/>
        <end position="558"/>
    </location>
</feature>
<feature type="region of interest" description="Disordered" evidence="1">
    <location>
        <begin position="547"/>
        <end position="571"/>
    </location>
</feature>
<accession>A0A061HK69</accession>
<sequence>MTEESYLRLHITPLTPELLGTILPSQVLPNARNLSYHTVQTFPEKSYGFVDLPYIDAESIKKKLHGSIVKGTKMRIQAARPKPERASEEESRSVSQRKLKKIKRSRNELPAIEIGQRKVKRGWTTPAQDLKKSNEGDIKMNSVVRSKFTAGAECLFKTVLPENIASKNSSFLEKTKHKNKKRNMKGIVVHEFENTIKHNSFLRPRHAFSTSNSVAQFVEGKGWLNEDGILVEGIKASQRKSTIEKEEAIAKNLMPKSDTLEDQDRHNSSPKNLGTCKNLAQADTTDEGIFQKIPAILDVESICNEIDENSTNSSISFSNSLSDHEDDRLDLNTVPFSASKTSCHKSFKTSSSIHSSASLSTSSPNFPSHDWLTSQEDSACLESRLSGQSTPHATNVNLSIQVPLATTHPLEALYKKSKSQETSNNSTFKFFTSKSESDSNDFRSPSPVQQHISVPLTPYTRRDIEHRTVRSAAPTPDTAHANKCFKWSKSNDDDFTEEDEDDDKPEKDASVNAVIGTSGNAHKLSAETRLKEVQSEFQKWFWENRGHANRSWKQRRRSALKERRQSSKKAQ</sequence>
<dbReference type="OrthoDB" id="3595585at2759"/>
<reference evidence="2" key="2">
    <citation type="submission" date="2013-01" db="EMBL/GenBank/DDBJ databases">
        <title>The wheat powdery mildew genome reveals unique evolution of an obligate biotroph.</title>
        <authorList>
            <person name="Oberhaensli S."/>
            <person name="Wicker T."/>
            <person name="Keller B."/>
        </authorList>
    </citation>
    <scope>NUCLEOTIDE SEQUENCE</scope>
    <source>
        <strain evidence="2">96224</strain>
    </source>
</reference>
<name>A0A061HK69_BLUGR</name>
<reference evidence="3" key="3">
    <citation type="submission" date="2018-07" db="EMBL/GenBank/DDBJ databases">
        <authorList>
            <person name="Quirk P.G."/>
            <person name="Krulwich T.A."/>
        </authorList>
    </citation>
    <scope>NUCLEOTIDE SEQUENCE</scope>
    <source>
        <strain evidence="3">96224</strain>
    </source>
</reference>
<feature type="region of interest" description="Disordered" evidence="1">
    <location>
        <begin position="253"/>
        <end position="276"/>
    </location>
</feature>
<gene>
    <name evidence="2" type="ORF">BGT96224_2507</name>
    <name evidence="3" type="ORF">BGT96224V2_LOCUS5054</name>
</gene>
<feature type="region of interest" description="Disordered" evidence="1">
    <location>
        <begin position="468"/>
        <end position="521"/>
    </location>
</feature>
<dbReference type="AlphaFoldDB" id="A0A061HK69"/>
<dbReference type="EMBL" id="KE375125">
    <property type="protein sequence ID" value="EPQ63378.1"/>
    <property type="molecule type" value="Genomic_DNA"/>
</dbReference>
<evidence type="ECO:0000256" key="1">
    <source>
        <dbReference type="SAM" id="MobiDB-lite"/>
    </source>
</evidence>
<dbReference type="Proteomes" id="UP000053110">
    <property type="component" value="Unassembled WGS sequence"/>
</dbReference>
<feature type="compositionally biased region" description="Basic and acidic residues" evidence="1">
    <location>
        <begin position="81"/>
        <end position="92"/>
    </location>
</feature>
<feature type="compositionally biased region" description="Polar residues" evidence="1">
    <location>
        <begin position="442"/>
        <end position="452"/>
    </location>
</feature>
<organism evidence="3">
    <name type="scientific">Blumeria graminis f. sp. tritici 96224</name>
    <dbReference type="NCBI Taxonomy" id="1268274"/>
    <lineage>
        <taxon>Eukaryota</taxon>
        <taxon>Fungi</taxon>
        <taxon>Dikarya</taxon>
        <taxon>Ascomycota</taxon>
        <taxon>Pezizomycotina</taxon>
        <taxon>Leotiomycetes</taxon>
        <taxon>Erysiphales</taxon>
        <taxon>Erysiphaceae</taxon>
        <taxon>Blumeria</taxon>
    </lineage>
</organism>
<dbReference type="EMBL" id="UIGY01000153">
    <property type="protein sequence ID" value="SUZ11904.1"/>
    <property type="molecule type" value="Genomic_DNA"/>
</dbReference>
<evidence type="ECO:0000313" key="4">
    <source>
        <dbReference type="Proteomes" id="UP000053110"/>
    </source>
</evidence>
<feature type="region of interest" description="Disordered" evidence="1">
    <location>
        <begin position="434"/>
        <end position="453"/>
    </location>
</feature>
<proteinExistence type="predicted"/>
<evidence type="ECO:0000313" key="3">
    <source>
        <dbReference type="EMBL" id="SUZ11904.1"/>
    </source>
</evidence>
<reference evidence="4" key="1">
    <citation type="journal article" date="2013" name="Nat. Genet.">
        <title>The wheat powdery mildew genome shows the unique evolution of an obligate biotroph.</title>
        <authorList>
            <person name="Wicker T."/>
            <person name="Oberhaensli S."/>
            <person name="Parlange F."/>
            <person name="Buchmann J.P."/>
            <person name="Shatalina M."/>
            <person name="Roffler S."/>
            <person name="Ben-David R."/>
            <person name="Dolezel J."/>
            <person name="Simkova H."/>
            <person name="Schulze-Lefert P."/>
            <person name="Spanu P.D."/>
            <person name="Bruggmann R."/>
            <person name="Amselem J."/>
            <person name="Quesneville H."/>
            <person name="Ver Loren van Themaat E."/>
            <person name="Paape T."/>
            <person name="Shimizu K.K."/>
            <person name="Keller B."/>
        </authorList>
    </citation>
    <scope>NUCLEOTIDE SEQUENCE [LARGE SCALE GENOMIC DNA]</scope>
    <source>
        <strain evidence="4">96224</strain>
    </source>
</reference>
<feature type="compositionally biased region" description="Acidic residues" evidence="1">
    <location>
        <begin position="493"/>
        <end position="503"/>
    </location>
</feature>
<feature type="compositionally biased region" description="Basic and acidic residues" evidence="1">
    <location>
        <begin position="258"/>
        <end position="267"/>
    </location>
</feature>
<feature type="region of interest" description="Disordered" evidence="1">
    <location>
        <begin position="75"/>
        <end position="102"/>
    </location>
</feature>